<dbReference type="PANTHER" id="PTHR45823">
    <property type="entry name" value="T-SNARE COILED-COIL HOMOLOGY DOMAIN-CONTAINING PROTEIN"/>
    <property type="match status" value="1"/>
</dbReference>
<accession>A0A4Y2N7M2</accession>
<reference evidence="1 2" key="1">
    <citation type="journal article" date="2019" name="Sci. Rep.">
        <title>Orb-weaving spider Araneus ventricosus genome elucidates the spidroin gene catalogue.</title>
        <authorList>
            <person name="Kono N."/>
            <person name="Nakamura H."/>
            <person name="Ohtoshi R."/>
            <person name="Moran D.A.P."/>
            <person name="Shinohara A."/>
            <person name="Yoshida Y."/>
            <person name="Fujiwara M."/>
            <person name="Mori M."/>
            <person name="Tomita M."/>
            <person name="Arakawa K."/>
        </authorList>
    </citation>
    <scope>NUCLEOTIDE SEQUENCE [LARGE SCALE GENOMIC DNA]</scope>
</reference>
<protein>
    <submittedName>
        <fullName evidence="1">Uncharacterized protein</fullName>
    </submittedName>
</protein>
<dbReference type="EMBL" id="BGPR01008579">
    <property type="protein sequence ID" value="GBN34689.1"/>
    <property type="molecule type" value="Genomic_DNA"/>
</dbReference>
<name>A0A4Y2N7M2_ARAVE</name>
<dbReference type="PANTHER" id="PTHR45823:SF1">
    <property type="entry name" value="T-SNARE COILED-COIL HOMOLOGY DOMAIN-CONTAINING PROTEIN"/>
    <property type="match status" value="1"/>
</dbReference>
<evidence type="ECO:0000313" key="2">
    <source>
        <dbReference type="Proteomes" id="UP000499080"/>
    </source>
</evidence>
<gene>
    <name evidence="1" type="ORF">AVEN_116959_1</name>
</gene>
<keyword evidence="2" id="KW-1185">Reference proteome</keyword>
<comment type="caution">
    <text evidence="1">The sequence shown here is derived from an EMBL/GenBank/DDBJ whole genome shotgun (WGS) entry which is preliminary data.</text>
</comment>
<organism evidence="1 2">
    <name type="scientific">Araneus ventricosus</name>
    <name type="common">Orbweaver spider</name>
    <name type="synonym">Epeira ventricosa</name>
    <dbReference type="NCBI Taxonomy" id="182803"/>
    <lineage>
        <taxon>Eukaryota</taxon>
        <taxon>Metazoa</taxon>
        <taxon>Ecdysozoa</taxon>
        <taxon>Arthropoda</taxon>
        <taxon>Chelicerata</taxon>
        <taxon>Arachnida</taxon>
        <taxon>Araneae</taxon>
        <taxon>Araneomorphae</taxon>
        <taxon>Entelegynae</taxon>
        <taxon>Araneoidea</taxon>
        <taxon>Araneidae</taxon>
        <taxon>Araneus</taxon>
    </lineage>
</organism>
<evidence type="ECO:0000313" key="1">
    <source>
        <dbReference type="EMBL" id="GBN34689.1"/>
    </source>
</evidence>
<dbReference type="Proteomes" id="UP000499080">
    <property type="component" value="Unassembled WGS sequence"/>
</dbReference>
<dbReference type="AlphaFoldDB" id="A0A4Y2N7M2"/>
<proteinExistence type="predicted"/>
<sequence length="181" mass="20688">MKDLIQAGKEEMRADFKSQVEGIENYVDRCIGRMEEEVQGVNGNIEEGEVHMKIEEVKSKVQENISDLEKLNDLEIRPNNFPANPEFMYFQTAVKPLTFYGLTSRTVFNTQFDIGSSTNGWMNFVKASQLVASLRVSAAEVLHGIPADKLEDLTTIEKALEFRFGDSHLTQFYRTELKTKR</sequence>
<dbReference type="OrthoDB" id="6471937at2759"/>